<dbReference type="EMBL" id="CP040749">
    <property type="protein sequence ID" value="QCX38185.1"/>
    <property type="molecule type" value="Genomic_DNA"/>
</dbReference>
<organism evidence="1 2">
    <name type="scientific">Aureibaculum algae</name>
    <dbReference type="NCBI Taxonomy" id="2584122"/>
    <lineage>
        <taxon>Bacteria</taxon>
        <taxon>Pseudomonadati</taxon>
        <taxon>Bacteroidota</taxon>
        <taxon>Flavobacteriia</taxon>
        <taxon>Flavobacteriales</taxon>
        <taxon>Flavobacteriaceae</taxon>
        <taxon>Aureibaculum</taxon>
    </lineage>
</organism>
<dbReference type="OrthoDB" id="452682at2"/>
<evidence type="ECO:0000313" key="2">
    <source>
        <dbReference type="Proteomes" id="UP000306229"/>
    </source>
</evidence>
<dbReference type="RefSeq" id="WP_138949086.1">
    <property type="nucleotide sequence ID" value="NZ_CP040749.1"/>
</dbReference>
<name>A0A5B7TNJ2_9FLAO</name>
<evidence type="ECO:0000313" key="1">
    <source>
        <dbReference type="EMBL" id="QCX38185.1"/>
    </source>
</evidence>
<protein>
    <submittedName>
        <fullName evidence="1">Uncharacterized protein</fullName>
    </submittedName>
</protein>
<dbReference type="Proteomes" id="UP000306229">
    <property type="component" value="Chromosome"/>
</dbReference>
<accession>A0A5B7TNJ2</accession>
<dbReference type="KEGG" id="fbe:FF125_06975"/>
<gene>
    <name evidence="1" type="ORF">FF125_06975</name>
</gene>
<reference evidence="1 2" key="1">
    <citation type="submission" date="2019-05" db="EMBL/GenBank/DDBJ databases">
        <title>Algicella ahnfeltiae gen. nov., sp. nov., a novel marine bacterium of the family Flavobacteriaceae isolated from a red alga.</title>
        <authorList>
            <person name="Nedashkovskaya O.I."/>
            <person name="Kukhlevskiy A.D."/>
            <person name="Kim S.-G."/>
            <person name="Zhukova N.V."/>
            <person name="Mikhailov V.V."/>
        </authorList>
    </citation>
    <scope>NUCLEOTIDE SEQUENCE [LARGE SCALE GENOMIC DNA]</scope>
    <source>
        <strain evidence="1 2">10Alg115</strain>
    </source>
</reference>
<sequence length="307" mass="33726">MKSTSVAISTPTIAIKKSSGGSSGMEQLNDSTYLVVYDVKNFKKGVRLAMVVLTEKSINVFPIKVDTWGIEGISSDLESICAIPGKENEFLIAESGNWKGNLGRIFHIQVDLSTRKATLLGSVKFPLLYRNDMDTTGDQYEAIHCLAYSENERIVILGERGGSKNNPTGVLRWGLYNTEQHTLNIEGQGLKGIAIDAPGNWENKLQKRSITDMYIDANGIIWASASEDQGDAGPFYSVIYKLGKINPMNLQNPVTPFDSLTIGREIYGFKIEALSGPQKEINCTHTFGTEDEIYGGVLRPLLIASDH</sequence>
<proteinExistence type="predicted"/>
<dbReference type="AlphaFoldDB" id="A0A5B7TNJ2"/>
<keyword evidence="2" id="KW-1185">Reference proteome</keyword>